<evidence type="ECO:0000256" key="1">
    <source>
        <dbReference type="SAM" id="Phobius"/>
    </source>
</evidence>
<keyword evidence="1" id="KW-1133">Transmembrane helix</keyword>
<feature type="transmembrane region" description="Helical" evidence="1">
    <location>
        <begin position="34"/>
        <end position="56"/>
    </location>
</feature>
<name>A4V7K7_PSEFS</name>
<evidence type="ECO:0000313" key="3">
    <source>
        <dbReference type="Proteomes" id="UP000002332"/>
    </source>
</evidence>
<geneLocation type="plasmid" evidence="2 3">
    <name>pQBR103</name>
</geneLocation>
<gene>
    <name evidence="2" type="ordered locus">pQBR0072</name>
</gene>
<accession>A4V7K7</accession>
<dbReference type="EMBL" id="AM235768">
    <property type="protein sequence ID" value="CAM96104.1"/>
    <property type="molecule type" value="Genomic_DNA"/>
</dbReference>
<sequence length="112" mass="11811">MSQLLIVLAAALFSYALFKCVVMLAGSSIKFRGFEIPVFFVLTVALTAGIALWGLYEAFGIKPSAITAAVVIEAIAFRALCDGGKQSDSASIWLVKAFALGGLFLFCIALLA</sequence>
<reference evidence="2 3" key="1">
    <citation type="journal article" date="2007" name="ISME J.">
        <title>Sequence-based analysis of pQBR103; a representative of a unique, transfer-proficient mega plasmid resident in the microbial community of sugar beet.</title>
        <authorList>
            <person name="Tett A."/>
            <person name="Spiers A.J."/>
            <person name="Crossman L.C."/>
            <person name="Ager D."/>
            <person name="Ciric L."/>
            <person name="Dow J.M."/>
            <person name="Fry J.C."/>
            <person name="Harris D."/>
            <person name="Lilley A."/>
            <person name="Oliver A."/>
            <person name="Parkhill J."/>
            <person name="Quail M.A."/>
            <person name="Rainey P.B."/>
            <person name="Saunders N.J."/>
            <person name="Seeger K."/>
            <person name="Snyder L.A.S."/>
            <person name="Squares R."/>
            <person name="Thomas C.M."/>
            <person name="Turner S.L."/>
            <person name="Zhang X.-X."/>
            <person name="Field D."/>
            <person name="Bailey M.J."/>
        </authorList>
    </citation>
    <scope>NUCLEOTIDE SEQUENCE [LARGE SCALE GENOMIC DNA]</scope>
    <source>
        <strain evidence="2 3">SBW25</strain>
    </source>
</reference>
<keyword evidence="1" id="KW-0472">Membrane</keyword>
<dbReference type="AlphaFoldDB" id="A4V7K7"/>
<proteinExistence type="predicted"/>
<feature type="transmembrane region" description="Helical" evidence="1">
    <location>
        <begin position="92"/>
        <end position="111"/>
    </location>
</feature>
<protein>
    <submittedName>
        <fullName evidence="2">Transmembrane protein</fullName>
    </submittedName>
</protein>
<evidence type="ECO:0000313" key="2">
    <source>
        <dbReference type="EMBL" id="CAM96104.1"/>
    </source>
</evidence>
<dbReference type="RefSeq" id="WP_011922881.1">
    <property type="nucleotide sequence ID" value="NC_009444.1"/>
</dbReference>
<keyword evidence="1 2" id="KW-0812">Transmembrane</keyword>
<keyword evidence="2" id="KW-0614">Plasmid</keyword>
<dbReference type="Proteomes" id="UP000002332">
    <property type="component" value="Plasmid pQBR103"/>
</dbReference>
<organism evidence="2 3">
    <name type="scientific">Pseudomonas fluorescens (strain SBW25)</name>
    <dbReference type="NCBI Taxonomy" id="216595"/>
    <lineage>
        <taxon>Bacteria</taxon>
        <taxon>Pseudomonadati</taxon>
        <taxon>Pseudomonadota</taxon>
        <taxon>Gammaproteobacteria</taxon>
        <taxon>Pseudomonadales</taxon>
        <taxon>Pseudomonadaceae</taxon>
        <taxon>Pseudomonas</taxon>
    </lineage>
</organism>